<feature type="transmembrane region" description="Helical" evidence="6">
    <location>
        <begin position="452"/>
        <end position="470"/>
    </location>
</feature>
<feature type="transmembrane region" description="Helical" evidence="6">
    <location>
        <begin position="279"/>
        <end position="299"/>
    </location>
</feature>
<evidence type="ECO:0000256" key="2">
    <source>
        <dbReference type="ARBA" id="ARBA00022475"/>
    </source>
</evidence>
<dbReference type="InterPro" id="IPR002797">
    <property type="entry name" value="Polysacc_synth"/>
</dbReference>
<feature type="transmembrane region" description="Helical" evidence="6">
    <location>
        <begin position="389"/>
        <end position="407"/>
    </location>
</feature>
<protein>
    <submittedName>
        <fullName evidence="7">Sporulation protein SpoVB</fullName>
    </submittedName>
</protein>
<proteinExistence type="predicted"/>
<name>A0AA35G586_9FIRM</name>
<feature type="transmembrane region" description="Helical" evidence="6">
    <location>
        <begin position="413"/>
        <end position="431"/>
    </location>
</feature>
<dbReference type="AlphaFoldDB" id="A0AA35G586"/>
<evidence type="ECO:0000256" key="3">
    <source>
        <dbReference type="ARBA" id="ARBA00022692"/>
    </source>
</evidence>
<dbReference type="InterPro" id="IPR050833">
    <property type="entry name" value="Poly_Biosynth_Transport"/>
</dbReference>
<keyword evidence="5 6" id="KW-0472">Membrane</keyword>
<evidence type="ECO:0000313" key="8">
    <source>
        <dbReference type="Proteomes" id="UP001163687"/>
    </source>
</evidence>
<evidence type="ECO:0000256" key="6">
    <source>
        <dbReference type="SAM" id="Phobius"/>
    </source>
</evidence>
<dbReference type="EMBL" id="AP025628">
    <property type="protein sequence ID" value="BDG58921.1"/>
    <property type="molecule type" value="Genomic_DNA"/>
</dbReference>
<sequence>MKQRESAVRGAAVLAASGLLIRLSGLVYQVPLANWLGAEGIGLYRMALPAFWAFYRLALGGVPTAVSTLVAEYDGRGRSHVSEQVFQLGMVWIAVSSAVASAALALGAGLVARLVGDPRTELVLVALSPAIYFFSIQQGYGAYLQGRQRITPWGVAGLIEQGGRIAGALVGVIALRPRGLAWGAAGAALGNLAGGVLSLLYLALTYRRVRRRPRARWDPGEPLHKLVGQMARLAWPLMLSAAVLPLLNLLDVAVIQRGLQRGGLSPAEATALYGQYSGMAYVLATMPSVFALAFGHALLPVVAAARARGDWERVRSRCLVALRAMALLGLPSALGMAVLAVPLMTATFGMPEAARLLVWSAPIALLNPLMVVAAAALQGLGLTGPPVRNLTAALVLKVVLDAAVSGIPGSGIYAVVAGSALSYALTAWLNVRTLERHLDWSVPWSRVLLRPLLASLVMAAGVGILLAGGWVPRGPWGQIGMALVVAPPLYALGLAFTGALGREDLYEIAGPALRRLERFEWLERILH</sequence>
<keyword evidence="3 6" id="KW-0812">Transmembrane</keyword>
<dbReference type="PANTHER" id="PTHR30250:SF21">
    <property type="entry name" value="LIPID II FLIPPASE MURJ"/>
    <property type="match status" value="1"/>
</dbReference>
<feature type="transmembrane region" description="Helical" evidence="6">
    <location>
        <begin position="155"/>
        <end position="175"/>
    </location>
</feature>
<evidence type="ECO:0000313" key="7">
    <source>
        <dbReference type="EMBL" id="BDG58921.1"/>
    </source>
</evidence>
<dbReference type="KEGG" id="cmic:caldi_00110"/>
<keyword evidence="2" id="KW-1003">Cell membrane</keyword>
<evidence type="ECO:0000256" key="4">
    <source>
        <dbReference type="ARBA" id="ARBA00022989"/>
    </source>
</evidence>
<feature type="transmembrane region" description="Helical" evidence="6">
    <location>
        <begin position="85"/>
        <end position="110"/>
    </location>
</feature>
<accession>A0AA35G586</accession>
<dbReference type="RefSeq" id="WP_264843047.1">
    <property type="nucleotide sequence ID" value="NZ_AP025628.1"/>
</dbReference>
<feature type="transmembrane region" description="Helical" evidence="6">
    <location>
        <begin position="122"/>
        <end position="143"/>
    </location>
</feature>
<dbReference type="Proteomes" id="UP001163687">
    <property type="component" value="Chromosome"/>
</dbReference>
<organism evidence="7 8">
    <name type="scientific">Caldinitratiruptor microaerophilus</name>
    <dbReference type="NCBI Taxonomy" id="671077"/>
    <lineage>
        <taxon>Bacteria</taxon>
        <taxon>Bacillati</taxon>
        <taxon>Bacillota</taxon>
        <taxon>Clostridia</taxon>
        <taxon>Eubacteriales</taxon>
        <taxon>Symbiobacteriaceae</taxon>
        <taxon>Caldinitratiruptor</taxon>
    </lineage>
</organism>
<feature type="transmembrane region" description="Helical" evidence="6">
    <location>
        <begin position="476"/>
        <end position="496"/>
    </location>
</feature>
<evidence type="ECO:0000256" key="5">
    <source>
        <dbReference type="ARBA" id="ARBA00023136"/>
    </source>
</evidence>
<feature type="transmembrane region" description="Helical" evidence="6">
    <location>
        <begin position="320"/>
        <end position="344"/>
    </location>
</feature>
<feature type="transmembrane region" description="Helical" evidence="6">
    <location>
        <begin position="233"/>
        <end position="259"/>
    </location>
</feature>
<dbReference type="GO" id="GO:0005886">
    <property type="term" value="C:plasma membrane"/>
    <property type="evidence" value="ECO:0007669"/>
    <property type="project" value="UniProtKB-SubCell"/>
</dbReference>
<feature type="transmembrane region" description="Helical" evidence="6">
    <location>
        <begin position="181"/>
        <end position="204"/>
    </location>
</feature>
<keyword evidence="4 6" id="KW-1133">Transmembrane helix</keyword>
<dbReference type="PIRSF" id="PIRSF038958">
    <property type="entry name" value="PG_synth_SpoVB"/>
    <property type="match status" value="1"/>
</dbReference>
<gene>
    <name evidence="7" type="ORF">caldi_00110</name>
</gene>
<evidence type="ECO:0000256" key="1">
    <source>
        <dbReference type="ARBA" id="ARBA00004651"/>
    </source>
</evidence>
<dbReference type="InterPro" id="IPR024923">
    <property type="entry name" value="PG_synth_SpoVB"/>
</dbReference>
<reference evidence="7" key="1">
    <citation type="submission" date="2022-03" db="EMBL/GenBank/DDBJ databases">
        <title>Complete genome sequence of Caldinitratiruptor microaerophilus.</title>
        <authorList>
            <person name="Mukaiyama R."/>
            <person name="Nishiyama T."/>
            <person name="Ueda K."/>
        </authorList>
    </citation>
    <scope>NUCLEOTIDE SEQUENCE</scope>
    <source>
        <strain evidence="7">JCM 16183</strain>
    </source>
</reference>
<dbReference type="CDD" id="cd13124">
    <property type="entry name" value="MATE_SpoVB_like"/>
    <property type="match status" value="1"/>
</dbReference>
<keyword evidence="8" id="KW-1185">Reference proteome</keyword>
<feature type="transmembrane region" description="Helical" evidence="6">
    <location>
        <begin position="53"/>
        <end position="73"/>
    </location>
</feature>
<comment type="subcellular location">
    <subcellularLocation>
        <location evidence="1">Cell membrane</location>
        <topology evidence="1">Multi-pass membrane protein</topology>
    </subcellularLocation>
</comment>
<dbReference type="Pfam" id="PF01943">
    <property type="entry name" value="Polysacc_synt"/>
    <property type="match status" value="1"/>
</dbReference>
<dbReference type="PANTHER" id="PTHR30250">
    <property type="entry name" value="PST FAMILY PREDICTED COLANIC ACID TRANSPORTER"/>
    <property type="match status" value="1"/>
</dbReference>
<feature type="transmembrane region" description="Helical" evidence="6">
    <location>
        <begin position="356"/>
        <end position="377"/>
    </location>
</feature>